<keyword evidence="10" id="KW-0862">Zinc</keyword>
<dbReference type="FunFam" id="3.40.630.10:FF:000132">
    <property type="entry name" value="Carboxypeptidase A1"/>
    <property type="match status" value="1"/>
</dbReference>
<evidence type="ECO:0000256" key="3">
    <source>
        <dbReference type="ARBA" id="ARBA00005988"/>
    </source>
</evidence>
<evidence type="ECO:0000256" key="5">
    <source>
        <dbReference type="ARBA" id="ARBA00022645"/>
    </source>
</evidence>
<dbReference type="OrthoDB" id="3626597at2759"/>
<evidence type="ECO:0000256" key="8">
    <source>
        <dbReference type="ARBA" id="ARBA00022729"/>
    </source>
</evidence>
<dbReference type="Pfam" id="PF00246">
    <property type="entry name" value="Peptidase_M14"/>
    <property type="match status" value="1"/>
</dbReference>
<comment type="cofactor">
    <cofactor evidence="1">
        <name>Zn(2+)</name>
        <dbReference type="ChEBI" id="CHEBI:29105"/>
    </cofactor>
</comment>
<evidence type="ECO:0000256" key="14">
    <source>
        <dbReference type="SAM" id="SignalP"/>
    </source>
</evidence>
<keyword evidence="6" id="KW-0645">Protease</keyword>
<dbReference type="InterPro" id="IPR034248">
    <property type="entry name" value="CPA_M14_CPD"/>
</dbReference>
<feature type="active site" description="Proton donor/acceptor" evidence="13">
    <location>
        <position position="361"/>
    </location>
</feature>
<sequence length="400" mass="45534">MRAVLVLGAFLVAVYSQETFIGLLYNSYPQIDFWLEPSRPLMPIDIQVPREHVQSVKAFFEFNGIGYSILIEDLQLLLDEEKKEMVLSRHKERKSQTFNYASYHTLEEIYTWMDSFVASNSGLVSKMQIGTTFENRPIYVLRFSTGGINRPAIWINFGIHAREWISPATSLWLANKFVSEYGKDTSVTSLLNTMDLYLELVTNPDGFQFTHTNNRMWRKTRSTYAGNACTGVDPNRNFDANFGGPGASGNSCSSTYHGPYVSSEKEVKAIVDFVKSHGNFKVFIDVHSYSQLLMFPYGYTSTQPKDYGELLDLSKISVDSLTSLHGTKYRYGPIFTTIYQSSGSSIDWAYDQGIKYAFCFELRDTGRYGFILPANQIIPTAEETYLGLMEILNHARENPY</sequence>
<dbReference type="InterPro" id="IPR000834">
    <property type="entry name" value="Peptidase_M14"/>
</dbReference>
<keyword evidence="17" id="KW-1185">Reference proteome</keyword>
<evidence type="ECO:0000313" key="16">
    <source>
        <dbReference type="EMBL" id="GCC30088.1"/>
    </source>
</evidence>
<keyword evidence="8 14" id="KW-0732">Signal</keyword>
<feature type="domain" description="Peptidase M14" evidence="15">
    <location>
        <begin position="102"/>
        <end position="395"/>
    </location>
</feature>
<reference evidence="16 17" key="1">
    <citation type="journal article" date="2018" name="Nat. Ecol. Evol.">
        <title>Shark genomes provide insights into elasmobranch evolution and the origin of vertebrates.</title>
        <authorList>
            <person name="Hara Y"/>
            <person name="Yamaguchi K"/>
            <person name="Onimaru K"/>
            <person name="Kadota M"/>
            <person name="Koyanagi M"/>
            <person name="Keeley SD"/>
            <person name="Tatsumi K"/>
            <person name="Tanaka K"/>
            <person name="Motone F"/>
            <person name="Kageyama Y"/>
            <person name="Nozu R"/>
            <person name="Adachi N"/>
            <person name="Nishimura O"/>
            <person name="Nakagawa R"/>
            <person name="Tanegashima C"/>
            <person name="Kiyatake I"/>
            <person name="Matsumoto R"/>
            <person name="Murakumo K"/>
            <person name="Nishida K"/>
            <person name="Terakita A"/>
            <person name="Kuratani S"/>
            <person name="Sato K"/>
            <person name="Hyodo S Kuraku.S."/>
        </authorList>
    </citation>
    <scope>NUCLEOTIDE SEQUENCE [LARGE SCALE GENOMIC DNA]</scope>
</reference>
<dbReference type="InterPro" id="IPR036990">
    <property type="entry name" value="M14A-like_propep"/>
</dbReference>
<keyword evidence="4" id="KW-0964">Secreted</keyword>
<evidence type="ECO:0000256" key="11">
    <source>
        <dbReference type="ARBA" id="ARBA00023049"/>
    </source>
</evidence>
<keyword evidence="9" id="KW-0378">Hydrolase</keyword>
<dbReference type="GO" id="GO:0005615">
    <property type="term" value="C:extracellular space"/>
    <property type="evidence" value="ECO:0007669"/>
    <property type="project" value="TreeGrafter"/>
</dbReference>
<dbReference type="GO" id="GO:0004181">
    <property type="term" value="F:metallocarboxypeptidase activity"/>
    <property type="evidence" value="ECO:0007669"/>
    <property type="project" value="InterPro"/>
</dbReference>
<evidence type="ECO:0000256" key="7">
    <source>
        <dbReference type="ARBA" id="ARBA00022723"/>
    </source>
</evidence>
<dbReference type="PROSITE" id="PS00132">
    <property type="entry name" value="CARBOXYPEPT_ZN_1"/>
    <property type="match status" value="1"/>
</dbReference>
<comment type="caution">
    <text evidence="16">The sequence shown here is derived from an EMBL/GenBank/DDBJ whole genome shotgun (WGS) entry which is preliminary data.</text>
</comment>
<evidence type="ECO:0000256" key="9">
    <source>
        <dbReference type="ARBA" id="ARBA00022801"/>
    </source>
</evidence>
<feature type="chain" id="PRO_5019040228" description="Peptidase M14 domain-containing protein" evidence="14">
    <location>
        <begin position="17"/>
        <end position="400"/>
    </location>
</feature>
<proteinExistence type="inferred from homology"/>
<dbReference type="AlphaFoldDB" id="A0A401SI66"/>
<dbReference type="GO" id="GO:0008270">
    <property type="term" value="F:zinc ion binding"/>
    <property type="evidence" value="ECO:0007669"/>
    <property type="project" value="InterPro"/>
</dbReference>
<dbReference type="GO" id="GO:0006508">
    <property type="term" value="P:proteolysis"/>
    <property type="evidence" value="ECO:0007669"/>
    <property type="project" value="UniProtKB-KW"/>
</dbReference>
<accession>A0A401SI66</accession>
<dbReference type="PROSITE" id="PS00133">
    <property type="entry name" value="CARBOXYPEPT_ZN_2"/>
    <property type="match status" value="1"/>
</dbReference>
<dbReference type="PANTHER" id="PTHR11705:SF153">
    <property type="entry name" value="ZINC CARBOXYPEPTIDASE A 1-LIKE PROTEIN"/>
    <property type="match status" value="1"/>
</dbReference>
<evidence type="ECO:0000256" key="1">
    <source>
        <dbReference type="ARBA" id="ARBA00001947"/>
    </source>
</evidence>
<protein>
    <recommendedName>
        <fullName evidence="15">Peptidase M14 domain-containing protein</fullName>
    </recommendedName>
</protein>
<evidence type="ECO:0000256" key="12">
    <source>
        <dbReference type="ARBA" id="ARBA00023157"/>
    </source>
</evidence>
<dbReference type="Gene3D" id="3.30.70.340">
    <property type="entry name" value="Metallocarboxypeptidase-like"/>
    <property type="match status" value="1"/>
</dbReference>
<dbReference type="InterPro" id="IPR057247">
    <property type="entry name" value="CARBOXYPEPT_ZN_2"/>
</dbReference>
<evidence type="ECO:0000256" key="13">
    <source>
        <dbReference type="PROSITE-ProRule" id="PRU01379"/>
    </source>
</evidence>
<feature type="signal peptide" evidence="14">
    <location>
        <begin position="1"/>
        <end position="16"/>
    </location>
</feature>
<dbReference type="OMA" id="PAIWINF"/>
<keyword evidence="11" id="KW-0482">Metalloprotease</keyword>
<dbReference type="SMART" id="SM00631">
    <property type="entry name" value="Zn_pept"/>
    <property type="match status" value="1"/>
</dbReference>
<dbReference type="SUPFAM" id="SSF53187">
    <property type="entry name" value="Zn-dependent exopeptidases"/>
    <property type="match status" value="1"/>
</dbReference>
<comment type="similarity">
    <text evidence="3 13">Belongs to the peptidase M14 family.</text>
</comment>
<gene>
    <name evidence="16" type="ORF">chiPu_0008532</name>
</gene>
<dbReference type="EMBL" id="BEZZ01000283">
    <property type="protein sequence ID" value="GCC30088.1"/>
    <property type="molecule type" value="Genomic_DNA"/>
</dbReference>
<dbReference type="CDD" id="cd03870">
    <property type="entry name" value="M14_CPA"/>
    <property type="match status" value="1"/>
</dbReference>
<evidence type="ECO:0000256" key="2">
    <source>
        <dbReference type="ARBA" id="ARBA00004613"/>
    </source>
</evidence>
<keyword evidence="7" id="KW-0479">Metal-binding</keyword>
<name>A0A401SI66_CHIPU</name>
<organism evidence="16 17">
    <name type="scientific">Chiloscyllium punctatum</name>
    <name type="common">Brownbanded bambooshark</name>
    <name type="synonym">Hemiscyllium punctatum</name>
    <dbReference type="NCBI Taxonomy" id="137246"/>
    <lineage>
        <taxon>Eukaryota</taxon>
        <taxon>Metazoa</taxon>
        <taxon>Chordata</taxon>
        <taxon>Craniata</taxon>
        <taxon>Vertebrata</taxon>
        <taxon>Chondrichthyes</taxon>
        <taxon>Elasmobranchii</taxon>
        <taxon>Galeomorphii</taxon>
        <taxon>Galeoidea</taxon>
        <taxon>Orectolobiformes</taxon>
        <taxon>Hemiscylliidae</taxon>
        <taxon>Chiloscyllium</taxon>
    </lineage>
</organism>
<dbReference type="Gene3D" id="3.40.630.10">
    <property type="entry name" value="Zn peptidases"/>
    <property type="match status" value="1"/>
</dbReference>
<dbReference type="STRING" id="137246.A0A401SI66"/>
<dbReference type="FunFam" id="3.30.70.340:FF:000001">
    <property type="entry name" value="Carboxypeptidase A5"/>
    <property type="match status" value="1"/>
</dbReference>
<dbReference type="PRINTS" id="PR00765">
    <property type="entry name" value="CRBOXYPTASEA"/>
</dbReference>
<dbReference type="InterPro" id="IPR003146">
    <property type="entry name" value="M14A_act_pep"/>
</dbReference>
<evidence type="ECO:0000256" key="6">
    <source>
        <dbReference type="ARBA" id="ARBA00022670"/>
    </source>
</evidence>
<dbReference type="InterPro" id="IPR057246">
    <property type="entry name" value="CARBOXYPEPT_ZN_1"/>
</dbReference>
<evidence type="ECO:0000313" key="17">
    <source>
        <dbReference type="Proteomes" id="UP000287033"/>
    </source>
</evidence>
<evidence type="ECO:0000259" key="15">
    <source>
        <dbReference type="PROSITE" id="PS52035"/>
    </source>
</evidence>
<evidence type="ECO:0000256" key="10">
    <source>
        <dbReference type="ARBA" id="ARBA00022833"/>
    </source>
</evidence>
<dbReference type="PANTHER" id="PTHR11705">
    <property type="entry name" value="PROTEASE FAMILY M14 CARBOXYPEPTIDASE A,B"/>
    <property type="match status" value="1"/>
</dbReference>
<keyword evidence="12" id="KW-1015">Disulfide bond</keyword>
<evidence type="ECO:0000256" key="4">
    <source>
        <dbReference type="ARBA" id="ARBA00022525"/>
    </source>
</evidence>
<dbReference type="PROSITE" id="PS52035">
    <property type="entry name" value="PEPTIDASE_M14"/>
    <property type="match status" value="1"/>
</dbReference>
<dbReference type="SUPFAM" id="SSF54897">
    <property type="entry name" value="Protease propeptides/inhibitors"/>
    <property type="match status" value="1"/>
</dbReference>
<keyword evidence="5" id="KW-0121">Carboxypeptidase</keyword>
<comment type="subcellular location">
    <subcellularLocation>
        <location evidence="2">Secreted</location>
    </subcellularLocation>
</comment>
<dbReference type="Proteomes" id="UP000287033">
    <property type="component" value="Unassembled WGS sequence"/>
</dbReference>
<dbReference type="Pfam" id="PF02244">
    <property type="entry name" value="Propep_M14"/>
    <property type="match status" value="1"/>
</dbReference>